<feature type="modified residue" description="4-aspartylphosphate" evidence="2">
    <location>
        <position position="59"/>
    </location>
</feature>
<evidence type="ECO:0000256" key="2">
    <source>
        <dbReference type="PROSITE-ProRule" id="PRU00169"/>
    </source>
</evidence>
<dbReference type="InterPro" id="IPR050595">
    <property type="entry name" value="Bact_response_regulator"/>
</dbReference>
<dbReference type="EMBL" id="LOCQ01000060">
    <property type="protein sequence ID" value="OBV37622.1"/>
    <property type="molecule type" value="Genomic_DNA"/>
</dbReference>
<dbReference type="AlphaFoldDB" id="A0A1A7BVU3"/>
<evidence type="ECO:0000259" key="3">
    <source>
        <dbReference type="PROSITE" id="PS50110"/>
    </source>
</evidence>
<name>A0A1A7BVU3_9BURK</name>
<proteinExistence type="predicted"/>
<gene>
    <name evidence="4" type="ORF">ASR47_1003285</name>
</gene>
<feature type="domain" description="Response regulatory" evidence="3">
    <location>
        <begin position="10"/>
        <end position="122"/>
    </location>
</feature>
<dbReference type="PANTHER" id="PTHR44591">
    <property type="entry name" value="STRESS RESPONSE REGULATOR PROTEIN 1"/>
    <property type="match status" value="1"/>
</dbReference>
<dbReference type="SMART" id="SM00448">
    <property type="entry name" value="REC"/>
    <property type="match status" value="1"/>
</dbReference>
<protein>
    <submittedName>
        <fullName evidence="4">Response regulator receiver domain-containing protein</fullName>
    </submittedName>
</protein>
<dbReference type="InterPro" id="IPR001789">
    <property type="entry name" value="Sig_transdc_resp-reg_receiver"/>
</dbReference>
<dbReference type="Pfam" id="PF00072">
    <property type="entry name" value="Response_reg"/>
    <property type="match status" value="1"/>
</dbReference>
<evidence type="ECO:0000256" key="1">
    <source>
        <dbReference type="ARBA" id="ARBA00022553"/>
    </source>
</evidence>
<comment type="caution">
    <text evidence="4">The sequence shown here is derived from an EMBL/GenBank/DDBJ whole genome shotgun (WGS) entry which is preliminary data.</text>
</comment>
<keyword evidence="1 2" id="KW-0597">Phosphoprotein</keyword>
<accession>A0A1A7BVU3</accession>
<dbReference type="STRING" id="1747903.ASR47_1003285"/>
<reference evidence="4 5" key="1">
    <citation type="submission" date="2016-04" db="EMBL/GenBank/DDBJ databases">
        <title>Draft genome sequence of Janthinobacterium psychrotolerans sp. nov., isolated from freshwater sediments in Denmark.</title>
        <authorList>
            <person name="Gong X."/>
            <person name="Skrivergaard S."/>
            <person name="Korsgaard B.S."/>
            <person name="Schreiber L."/>
            <person name="Marshall I.P."/>
            <person name="Finster K."/>
            <person name="Schramm A."/>
        </authorList>
    </citation>
    <scope>NUCLEOTIDE SEQUENCE [LARGE SCALE GENOMIC DNA]</scope>
    <source>
        <strain evidence="4 5">S3-2</strain>
    </source>
</reference>
<organism evidence="4 5">
    <name type="scientific">Janthinobacterium psychrotolerans</name>
    <dbReference type="NCBI Taxonomy" id="1747903"/>
    <lineage>
        <taxon>Bacteria</taxon>
        <taxon>Pseudomonadati</taxon>
        <taxon>Pseudomonadota</taxon>
        <taxon>Betaproteobacteria</taxon>
        <taxon>Burkholderiales</taxon>
        <taxon>Oxalobacteraceae</taxon>
        <taxon>Janthinobacterium</taxon>
    </lineage>
</organism>
<dbReference type="Proteomes" id="UP000092713">
    <property type="component" value="Unassembled WGS sequence"/>
</dbReference>
<sequence length="129" mass="14418">MMDAPPDAKLVLLVDDEFDILSTYTMLFEYSGFRVATAANGRLALAAAALEQPAIVVSDFMMPSMDGAELCRAWRDDEQLQPIPFILCSAGIVRDHASIPYDSFFRKPVPIDKLIKEVRRLLLKGRAQE</sequence>
<dbReference type="InterPro" id="IPR011006">
    <property type="entry name" value="CheY-like_superfamily"/>
</dbReference>
<keyword evidence="5" id="KW-1185">Reference proteome</keyword>
<dbReference type="PANTHER" id="PTHR44591:SF3">
    <property type="entry name" value="RESPONSE REGULATORY DOMAIN-CONTAINING PROTEIN"/>
    <property type="match status" value="1"/>
</dbReference>
<evidence type="ECO:0000313" key="4">
    <source>
        <dbReference type="EMBL" id="OBV37622.1"/>
    </source>
</evidence>
<evidence type="ECO:0000313" key="5">
    <source>
        <dbReference type="Proteomes" id="UP000092713"/>
    </source>
</evidence>
<dbReference type="GO" id="GO:0000160">
    <property type="term" value="P:phosphorelay signal transduction system"/>
    <property type="evidence" value="ECO:0007669"/>
    <property type="project" value="InterPro"/>
</dbReference>
<dbReference type="Gene3D" id="3.40.50.2300">
    <property type="match status" value="1"/>
</dbReference>
<dbReference type="PROSITE" id="PS50110">
    <property type="entry name" value="RESPONSE_REGULATORY"/>
    <property type="match status" value="1"/>
</dbReference>
<dbReference type="SUPFAM" id="SSF52172">
    <property type="entry name" value="CheY-like"/>
    <property type="match status" value="1"/>
</dbReference>